<comment type="caution">
    <text evidence="2">The sequence shown here is derived from an EMBL/GenBank/DDBJ whole genome shotgun (WGS) entry which is preliminary data.</text>
</comment>
<feature type="region of interest" description="Disordered" evidence="1">
    <location>
        <begin position="161"/>
        <end position="215"/>
    </location>
</feature>
<evidence type="ECO:0000313" key="3">
    <source>
        <dbReference type="Proteomes" id="UP000236333"/>
    </source>
</evidence>
<keyword evidence="3" id="KW-1185">Reference proteome</keyword>
<evidence type="ECO:0008006" key="4">
    <source>
        <dbReference type="Google" id="ProtNLM"/>
    </source>
</evidence>
<reference evidence="2 3" key="1">
    <citation type="journal article" date="2017" name="Mol. Biol. Evol.">
        <title>The 4-celled Tetrabaena socialis nuclear genome reveals the essential components for genetic control of cell number at the origin of multicellularity in the volvocine lineage.</title>
        <authorList>
            <person name="Featherston J."/>
            <person name="Arakaki Y."/>
            <person name="Hanschen E.R."/>
            <person name="Ferris P.J."/>
            <person name="Michod R.E."/>
            <person name="Olson B.J.S.C."/>
            <person name="Nozaki H."/>
            <person name="Durand P.M."/>
        </authorList>
    </citation>
    <scope>NUCLEOTIDE SEQUENCE [LARGE SCALE GENOMIC DNA]</scope>
    <source>
        <strain evidence="2 3">NIES-571</strain>
    </source>
</reference>
<gene>
    <name evidence="2" type="ORF">TSOC_002236</name>
</gene>
<dbReference type="AlphaFoldDB" id="A0A2J8AEN0"/>
<dbReference type="PANTHER" id="PTHR24216:SF65">
    <property type="entry name" value="PAXILLIN-LIKE PROTEIN 1"/>
    <property type="match status" value="1"/>
</dbReference>
<name>A0A2J8AEN0_9CHLO</name>
<dbReference type="Proteomes" id="UP000236333">
    <property type="component" value="Unassembled WGS sequence"/>
</dbReference>
<feature type="region of interest" description="Disordered" evidence="1">
    <location>
        <begin position="342"/>
        <end position="386"/>
    </location>
</feature>
<dbReference type="PANTHER" id="PTHR24216">
    <property type="entry name" value="PAXILLIN-RELATED"/>
    <property type="match status" value="1"/>
</dbReference>
<evidence type="ECO:0000256" key="1">
    <source>
        <dbReference type="SAM" id="MobiDB-lite"/>
    </source>
</evidence>
<accession>A0A2J8AEN0</accession>
<evidence type="ECO:0000313" key="2">
    <source>
        <dbReference type="EMBL" id="PNH10978.1"/>
    </source>
</evidence>
<dbReference type="OrthoDB" id="540040at2759"/>
<protein>
    <recommendedName>
        <fullName evidence="4">Pherophorin domain-containing protein</fullName>
    </recommendedName>
</protein>
<dbReference type="EMBL" id="PGGS01000041">
    <property type="protein sequence ID" value="PNH10978.1"/>
    <property type="molecule type" value="Genomic_DNA"/>
</dbReference>
<sequence>MARAELVATIAFSSVVRNFTAVDCTDLNDYLVDQLIQKNVPIDFANSRLFRVECTPTVYNRPFPGGVVRSTLTYNAIFDGLPFLENLITFAASLRDELLWRALFLRMFVGCGGEAQYTDVAVTTGLTQGLAVCTTSNYTTQLQPNVGAQCSYILPNQVCSPPPPPPPPPRPPTPAGISPPSPAPAPIAPPPSPVPPMPSPPNPPNPPRPPRPPFPPGLGPCILVVKATRPTNWTSGTECGMLVQGMAGFFANNASMQADRSFMCLDDGTSNGVLLVVGTASSRDDASTIGANFGQRILIGATIRLLGGMTCGSSLSLDGAACGVSVRYSAALQPDLFACYPSPPPSPTPPRPPPSPGPSPSPPFPFPPPSPPSPPPLPPLAPPPPTFLQVRITNSGSLLRMNCTALRSTLDLAIRTTGFLPLSDVGCGVDFIAREVLLRAQMINATIAAQVGTALSDFLGTFIVLGQLPCNSALDITTSTSSQRRACRAAFLP</sequence>
<organism evidence="2 3">
    <name type="scientific">Tetrabaena socialis</name>
    <dbReference type="NCBI Taxonomy" id="47790"/>
    <lineage>
        <taxon>Eukaryota</taxon>
        <taxon>Viridiplantae</taxon>
        <taxon>Chlorophyta</taxon>
        <taxon>core chlorophytes</taxon>
        <taxon>Chlorophyceae</taxon>
        <taxon>CS clade</taxon>
        <taxon>Chlamydomonadales</taxon>
        <taxon>Tetrabaenaceae</taxon>
        <taxon>Tetrabaena</taxon>
    </lineage>
</organism>
<proteinExistence type="predicted"/>